<evidence type="ECO:0000256" key="4">
    <source>
        <dbReference type="ARBA" id="ARBA00022964"/>
    </source>
</evidence>
<dbReference type="Pfam" id="PF13640">
    <property type="entry name" value="2OG-FeII_Oxy_3"/>
    <property type="match status" value="1"/>
</dbReference>
<name>A0A9J9LFB7_RHIWR</name>
<evidence type="ECO:0000313" key="8">
    <source>
        <dbReference type="EMBL" id="ABQ68931.1"/>
    </source>
</evidence>
<keyword evidence="5" id="KW-0560">Oxidoreductase</keyword>
<evidence type="ECO:0000256" key="5">
    <source>
        <dbReference type="ARBA" id="ARBA00023002"/>
    </source>
</evidence>
<dbReference type="AlphaFoldDB" id="A0A9J9LFB7"/>
<dbReference type="PROSITE" id="PS51471">
    <property type="entry name" value="FE2OG_OXY"/>
    <property type="match status" value="1"/>
</dbReference>
<evidence type="ECO:0000256" key="1">
    <source>
        <dbReference type="ARBA" id="ARBA00001961"/>
    </source>
</evidence>
<keyword evidence="6" id="KW-0408">Iron</keyword>
<comment type="cofactor">
    <cofactor evidence="1">
        <name>L-ascorbate</name>
        <dbReference type="ChEBI" id="CHEBI:38290"/>
    </cofactor>
</comment>
<dbReference type="EMBL" id="CP000699">
    <property type="protein sequence ID" value="ABQ68931.1"/>
    <property type="molecule type" value="Genomic_DNA"/>
</dbReference>
<dbReference type="PANTHER" id="PTHR10869:SF246">
    <property type="entry name" value="TRANSMEMBRANE PROLYL 4-HYDROXYLASE"/>
    <property type="match status" value="1"/>
</dbReference>
<dbReference type="InterPro" id="IPR005123">
    <property type="entry name" value="Oxoglu/Fe-dep_dioxygenase_dom"/>
</dbReference>
<dbReference type="Proteomes" id="UP000001989">
    <property type="component" value="Chromosome"/>
</dbReference>
<keyword evidence="4" id="KW-0223">Dioxygenase</keyword>
<evidence type="ECO:0000256" key="3">
    <source>
        <dbReference type="ARBA" id="ARBA00022896"/>
    </source>
</evidence>
<dbReference type="GO" id="GO:0016705">
    <property type="term" value="F:oxidoreductase activity, acting on paired donors, with incorporation or reduction of molecular oxygen"/>
    <property type="evidence" value="ECO:0007669"/>
    <property type="project" value="InterPro"/>
</dbReference>
<keyword evidence="9" id="KW-1185">Reference proteome</keyword>
<feature type="domain" description="Fe2OG dioxygenase" evidence="7">
    <location>
        <begin position="118"/>
        <end position="227"/>
    </location>
</feature>
<organism evidence="8 9">
    <name type="scientific">Rhizorhabdus wittichii (strain DSM 6014 / CCUG 31198 / JCM 15750 / NBRC 105917 / EY 4224 / RW1)</name>
    <name type="common">Sphingomonas wittichii</name>
    <dbReference type="NCBI Taxonomy" id="392499"/>
    <lineage>
        <taxon>Bacteria</taxon>
        <taxon>Pseudomonadati</taxon>
        <taxon>Pseudomonadota</taxon>
        <taxon>Alphaproteobacteria</taxon>
        <taxon>Sphingomonadales</taxon>
        <taxon>Sphingomonadaceae</taxon>
        <taxon>Rhizorhabdus</taxon>
    </lineage>
</organism>
<proteinExistence type="predicted"/>
<dbReference type="Gene3D" id="2.60.120.620">
    <property type="entry name" value="q2cbj1_9rhob like domain"/>
    <property type="match status" value="1"/>
</dbReference>
<keyword evidence="2" id="KW-0479">Metal-binding</keyword>
<dbReference type="GO" id="GO:0051213">
    <property type="term" value="F:dioxygenase activity"/>
    <property type="evidence" value="ECO:0007669"/>
    <property type="project" value="UniProtKB-KW"/>
</dbReference>
<dbReference type="GO" id="GO:0005506">
    <property type="term" value="F:iron ion binding"/>
    <property type="evidence" value="ECO:0007669"/>
    <property type="project" value="InterPro"/>
</dbReference>
<dbReference type="KEGG" id="swi:Swit_2573"/>
<evidence type="ECO:0000256" key="2">
    <source>
        <dbReference type="ARBA" id="ARBA00022723"/>
    </source>
</evidence>
<dbReference type="InterPro" id="IPR044862">
    <property type="entry name" value="Pro_4_hyd_alph_FE2OG_OXY"/>
</dbReference>
<dbReference type="PANTHER" id="PTHR10869">
    <property type="entry name" value="PROLYL 4-HYDROXYLASE ALPHA SUBUNIT"/>
    <property type="match status" value="1"/>
</dbReference>
<protein>
    <submittedName>
        <fullName evidence="8">2OG-Fe(II) oxygenase</fullName>
    </submittedName>
</protein>
<sequence>MLQDDDAPHGLPRPIRARQAVAMTDLISSVAEHLKSRGAQKLPSAKAELFMIRDFLPAETCAELVALIDRDNRPSTIADDQGIAYFRTSKTCDLDPRDALAQAIDARIADALGIDPRLGEPIQGQKYDVGDEFRDHTDTFEPTGFDYLAHCGETGQRSWTAMIYLNEPAAGGATRFRRLDKIIPPERGKLVAWANIDRSGRPNEATLHCGMKVRKGAKYVITKWYRERPWPERG</sequence>
<evidence type="ECO:0000256" key="6">
    <source>
        <dbReference type="ARBA" id="ARBA00023004"/>
    </source>
</evidence>
<dbReference type="SMART" id="SM00702">
    <property type="entry name" value="P4Hc"/>
    <property type="match status" value="1"/>
</dbReference>
<dbReference type="InterPro" id="IPR045054">
    <property type="entry name" value="P4HA-like"/>
</dbReference>
<gene>
    <name evidence="8" type="ordered locus">Swit_2573</name>
</gene>
<keyword evidence="3" id="KW-0847">Vitamin C</keyword>
<reference evidence="8 9" key="1">
    <citation type="journal article" date="2010" name="J. Bacteriol.">
        <title>Genome sequence of the dioxin-mineralizing bacterium Sphingomonas wittichii RW1.</title>
        <authorList>
            <person name="Miller T.R."/>
            <person name="Delcher A.L."/>
            <person name="Salzberg S.L."/>
            <person name="Saunders E."/>
            <person name="Detter J.C."/>
            <person name="Halden R.U."/>
        </authorList>
    </citation>
    <scope>NUCLEOTIDE SEQUENCE [LARGE SCALE GENOMIC DNA]</scope>
    <source>
        <strain evidence="9">DSM 6014 / CCUG 31198 / JCM 15750 / NBRC 105917 / EY 4224 / RW1</strain>
    </source>
</reference>
<dbReference type="InterPro" id="IPR006620">
    <property type="entry name" value="Pro_4_hyd_alph"/>
</dbReference>
<accession>A0A9J9LFB7</accession>
<evidence type="ECO:0000259" key="7">
    <source>
        <dbReference type="PROSITE" id="PS51471"/>
    </source>
</evidence>
<dbReference type="GO" id="GO:0031418">
    <property type="term" value="F:L-ascorbic acid binding"/>
    <property type="evidence" value="ECO:0007669"/>
    <property type="project" value="UniProtKB-KW"/>
</dbReference>
<evidence type="ECO:0000313" key="9">
    <source>
        <dbReference type="Proteomes" id="UP000001989"/>
    </source>
</evidence>